<reference evidence="14" key="2">
    <citation type="submission" date="2022-10" db="EMBL/GenBank/DDBJ databases">
        <authorList>
            <consortium name="ENA_rothamsted_submissions"/>
            <consortium name="culmorum"/>
            <person name="King R."/>
        </authorList>
    </citation>
    <scope>NUCLEOTIDE SEQUENCE</scope>
</reference>
<evidence type="ECO:0000256" key="3">
    <source>
        <dbReference type="ARBA" id="ARBA00011023"/>
    </source>
</evidence>
<dbReference type="Pfam" id="PF06419">
    <property type="entry name" value="COG6_N"/>
    <property type="match status" value="1"/>
</dbReference>
<keyword evidence="7 11" id="KW-0653">Protein transport</keyword>
<evidence type="ECO:0000256" key="8">
    <source>
        <dbReference type="ARBA" id="ARBA00023034"/>
    </source>
</evidence>
<evidence type="ECO:0000256" key="1">
    <source>
        <dbReference type="ARBA" id="ARBA00003627"/>
    </source>
</evidence>
<evidence type="ECO:0000259" key="13">
    <source>
        <dbReference type="Pfam" id="PF20653"/>
    </source>
</evidence>
<name>A0A9N9SGV2_PHACE</name>
<evidence type="ECO:0000256" key="9">
    <source>
        <dbReference type="ARBA" id="ARBA00023136"/>
    </source>
</evidence>
<keyword evidence="8 11" id="KW-0333">Golgi apparatus</keyword>
<dbReference type="GO" id="GO:0000139">
    <property type="term" value="C:Golgi membrane"/>
    <property type="evidence" value="ECO:0007669"/>
    <property type="project" value="UniProtKB-SubCell"/>
</dbReference>
<evidence type="ECO:0000256" key="7">
    <source>
        <dbReference type="ARBA" id="ARBA00022927"/>
    </source>
</evidence>
<accession>A0A9N9SGV2</accession>
<comment type="subcellular location">
    <subcellularLocation>
        <location evidence="2 11">Golgi apparatus membrane</location>
        <topology evidence="2 11">Peripheral membrane protein</topology>
    </subcellularLocation>
</comment>
<evidence type="ECO:0000256" key="4">
    <source>
        <dbReference type="ARBA" id="ARBA00011166"/>
    </source>
</evidence>
<keyword evidence="15" id="KW-1185">Reference proteome</keyword>
<evidence type="ECO:0000256" key="6">
    <source>
        <dbReference type="ARBA" id="ARBA00022448"/>
    </source>
</evidence>
<dbReference type="InterPro" id="IPR010490">
    <property type="entry name" value="COG6"/>
</dbReference>
<keyword evidence="9 11" id="KW-0472">Membrane</keyword>
<keyword evidence="6 11" id="KW-0813">Transport</keyword>
<dbReference type="Pfam" id="PF20653">
    <property type="entry name" value="COG6_C"/>
    <property type="match status" value="1"/>
</dbReference>
<evidence type="ECO:0000256" key="10">
    <source>
        <dbReference type="ARBA" id="ARBA00031348"/>
    </source>
</evidence>
<evidence type="ECO:0000256" key="2">
    <source>
        <dbReference type="ARBA" id="ARBA00004395"/>
    </source>
</evidence>
<protein>
    <recommendedName>
        <fullName evidence="5 11">Conserved oligomeric Golgi complex subunit 6</fullName>
        <shortName evidence="11">COG complex subunit 6</shortName>
    </recommendedName>
    <alternativeName>
        <fullName evidence="10 11">Component of oligomeric Golgi complex 6</fullName>
    </alternativeName>
</protein>
<dbReference type="GO" id="GO:0017119">
    <property type="term" value="C:Golgi transport complex"/>
    <property type="evidence" value="ECO:0007669"/>
    <property type="project" value="UniProtKB-UniRule"/>
</dbReference>
<dbReference type="PANTHER" id="PTHR21506">
    <property type="entry name" value="COMPONENT OF OLIGOMERIC GOLGI COMPLEX 6"/>
    <property type="match status" value="1"/>
</dbReference>
<evidence type="ECO:0000256" key="5">
    <source>
        <dbReference type="ARBA" id="ARBA00020973"/>
    </source>
</evidence>
<feature type="domain" description="Conserved Oligomeric Golgi complex subunit 6 C-terminal" evidence="13">
    <location>
        <begin position="195"/>
        <end position="636"/>
    </location>
</feature>
<dbReference type="GO" id="GO:0006891">
    <property type="term" value="P:intra-Golgi vesicle-mediated transport"/>
    <property type="evidence" value="ECO:0007669"/>
    <property type="project" value="UniProtKB-UniRule"/>
</dbReference>
<comment type="function">
    <text evidence="1 11">Required for normal Golgi function.</text>
</comment>
<dbReference type="SMART" id="SM01087">
    <property type="entry name" value="COG6"/>
    <property type="match status" value="1"/>
</dbReference>
<sequence>MESVTQKMDKEYRNTEDVQTDHILSKRLSKIIQTRIETDQEALDALKQLSTFYTENSLQARRNLRSQIEKRSLDINQQFLASFSEVKESFDIVYKDVAEMNDSIKDMTKRLHNSKIQTKQLLNISSQLQQERDHNISEQKILDALIGRFQLSPEDISVFQGSKKEFLMTNDIFAVLDKVQGIHDECKILMQYGLQTLALDIMEQMTLYQESALEKLYRWTQDHCRNVENSDLTDLITQAMARLQDRPVLFRYVIDEYNVCRRSKVTEDFINALTRGGPSGNPAPIEMRAHDSQIYVTDMLVWLNKAIVMEKHNLQLLMKHCDKVDVDNMVREALTVICEGLCQPLKMRVEKILNVPSQAPVLYSIVNLLRYYRKCISKVVNEGLVRETLANLQSLCENNFFGTLQQQVANKLVKVEAPPRDLSPTLAVTNLLAVLRDMLSTANMSEGREEDMAKITTCIMDPLLRAVNEQAARLPPTDMAVYMLNCIYEIYTCLELFEFMEERLERLAAQSDAQIDTLTSEQVSSLVANLNVGPIYTILQERNHGPLSELPGMEPSNLRSFLEKMCHLTTHPDALLLQQTNLLSSSKHKRVVQKRAFEVLLAIYRQVHVAVHDPSNGYDSPQLIFDKAPEELEKALL</sequence>
<organism evidence="14 15">
    <name type="scientific">Phaedon cochleariae</name>
    <name type="common">Mustard beetle</name>
    <dbReference type="NCBI Taxonomy" id="80249"/>
    <lineage>
        <taxon>Eukaryota</taxon>
        <taxon>Metazoa</taxon>
        <taxon>Ecdysozoa</taxon>
        <taxon>Arthropoda</taxon>
        <taxon>Hexapoda</taxon>
        <taxon>Insecta</taxon>
        <taxon>Pterygota</taxon>
        <taxon>Neoptera</taxon>
        <taxon>Endopterygota</taxon>
        <taxon>Coleoptera</taxon>
        <taxon>Polyphaga</taxon>
        <taxon>Cucujiformia</taxon>
        <taxon>Chrysomeloidea</taxon>
        <taxon>Chrysomelidae</taxon>
        <taxon>Chrysomelinae</taxon>
        <taxon>Chrysomelini</taxon>
        <taxon>Phaedon</taxon>
    </lineage>
</organism>
<dbReference type="InterPro" id="IPR048368">
    <property type="entry name" value="COG6_N"/>
</dbReference>
<evidence type="ECO:0000256" key="11">
    <source>
        <dbReference type="RuleBase" id="RU365075"/>
    </source>
</evidence>
<dbReference type="OrthoDB" id="272987at2759"/>
<evidence type="ECO:0000313" key="15">
    <source>
        <dbReference type="Proteomes" id="UP001153737"/>
    </source>
</evidence>
<comment type="subunit">
    <text evidence="4">Component of the conserved oligomeric Golgi complex which is composed of eight different subunits and is required for normal Golgi morphology and localization.</text>
</comment>
<dbReference type="EMBL" id="OU896711">
    <property type="protein sequence ID" value="CAG9822334.1"/>
    <property type="molecule type" value="Genomic_DNA"/>
</dbReference>
<evidence type="ECO:0000313" key="14">
    <source>
        <dbReference type="EMBL" id="CAG9822334.1"/>
    </source>
</evidence>
<reference evidence="14" key="1">
    <citation type="submission" date="2022-01" db="EMBL/GenBank/DDBJ databases">
        <authorList>
            <person name="King R."/>
        </authorList>
    </citation>
    <scope>NUCLEOTIDE SEQUENCE</scope>
</reference>
<evidence type="ECO:0000259" key="12">
    <source>
        <dbReference type="Pfam" id="PF06419"/>
    </source>
</evidence>
<dbReference type="AlphaFoldDB" id="A0A9N9SGV2"/>
<dbReference type="GO" id="GO:0015031">
    <property type="term" value="P:protein transport"/>
    <property type="evidence" value="ECO:0007669"/>
    <property type="project" value="UniProtKB-KW"/>
</dbReference>
<dbReference type="InterPro" id="IPR048369">
    <property type="entry name" value="COG6_C"/>
</dbReference>
<dbReference type="PANTHER" id="PTHR21506:SF0">
    <property type="entry name" value="CONSERVED OLIGOMERIC GOLGI COMPLEX SUBUNIT 6"/>
    <property type="match status" value="1"/>
</dbReference>
<comment type="similarity">
    <text evidence="3 11">Belongs to the COG6 family.</text>
</comment>
<proteinExistence type="inferred from homology"/>
<dbReference type="Proteomes" id="UP001153737">
    <property type="component" value="Chromosome 5"/>
</dbReference>
<feature type="domain" description="Conserved oligomeric complex COG6 N-terminal" evidence="12">
    <location>
        <begin position="49"/>
        <end position="160"/>
    </location>
</feature>
<gene>
    <name evidence="14" type="ORF">PHAECO_LOCUS9140</name>
</gene>